<protein>
    <submittedName>
        <fullName evidence="3">Uncharacterized protein</fullName>
    </submittedName>
</protein>
<sequence length="219" mass="23008">MNNTSCQHSSSSSSSAIAADTTESTEISPSTPPPNLSSYDHRGIRNDSRGGCCSVLVNGTDPVISESALLETPTSNYSQNPPLFGRIKRAKVEPSHLLGGLDSENADNRRISPYETSSIRSIDCENNNNDNNRPTTLNLGGRADCLHKEGYIAITPSKGLPVEGNFQSQGGFGGQPSYSVLGAQQTGLTPCQGGPVYVQTSSISQNEGPPSGGELSILH</sequence>
<evidence type="ECO:0000313" key="2">
    <source>
        <dbReference type="Proteomes" id="UP000887560"/>
    </source>
</evidence>
<dbReference type="AlphaFoldDB" id="A0A915NYJ2"/>
<feature type="region of interest" description="Disordered" evidence="1">
    <location>
        <begin position="1"/>
        <end position="44"/>
    </location>
</feature>
<feature type="compositionally biased region" description="Polar residues" evidence="1">
    <location>
        <begin position="199"/>
        <end position="208"/>
    </location>
</feature>
<feature type="compositionally biased region" description="Low complexity" evidence="1">
    <location>
        <begin position="9"/>
        <end position="29"/>
    </location>
</feature>
<organism evidence="2 3">
    <name type="scientific">Meloidogyne floridensis</name>
    <dbReference type="NCBI Taxonomy" id="298350"/>
    <lineage>
        <taxon>Eukaryota</taxon>
        <taxon>Metazoa</taxon>
        <taxon>Ecdysozoa</taxon>
        <taxon>Nematoda</taxon>
        <taxon>Chromadorea</taxon>
        <taxon>Rhabditida</taxon>
        <taxon>Tylenchina</taxon>
        <taxon>Tylenchomorpha</taxon>
        <taxon>Tylenchoidea</taxon>
        <taxon>Meloidogynidae</taxon>
        <taxon>Meloidogyninae</taxon>
        <taxon>Meloidogyne</taxon>
    </lineage>
</organism>
<feature type="region of interest" description="Disordered" evidence="1">
    <location>
        <begin position="199"/>
        <end position="219"/>
    </location>
</feature>
<name>A0A915NYJ2_9BILA</name>
<proteinExistence type="predicted"/>
<evidence type="ECO:0000256" key="1">
    <source>
        <dbReference type="SAM" id="MobiDB-lite"/>
    </source>
</evidence>
<keyword evidence="2" id="KW-1185">Reference proteome</keyword>
<dbReference type="WBParaSite" id="scf7180000422643.g9363">
    <property type="protein sequence ID" value="scf7180000422643.g9363"/>
    <property type="gene ID" value="scf7180000422643.g9363"/>
</dbReference>
<dbReference type="Proteomes" id="UP000887560">
    <property type="component" value="Unplaced"/>
</dbReference>
<evidence type="ECO:0000313" key="3">
    <source>
        <dbReference type="WBParaSite" id="scf7180000422643.g9363"/>
    </source>
</evidence>
<accession>A0A915NYJ2</accession>
<reference evidence="3" key="1">
    <citation type="submission" date="2022-11" db="UniProtKB">
        <authorList>
            <consortium name="WormBaseParasite"/>
        </authorList>
    </citation>
    <scope>IDENTIFICATION</scope>
</reference>